<dbReference type="AlphaFoldDB" id="A0A0C3ELQ0"/>
<keyword evidence="4" id="KW-1185">Reference proteome</keyword>
<keyword evidence="2" id="KW-0808">Transferase</keyword>
<gene>
    <name evidence="3" type="ORF">SCLCIDRAFT_20156</name>
</gene>
<evidence type="ECO:0000256" key="1">
    <source>
        <dbReference type="ARBA" id="ARBA00022603"/>
    </source>
</evidence>
<dbReference type="PANTHER" id="PTHR13393">
    <property type="entry name" value="SAM-DEPENDENT METHYLTRANSFERASE"/>
    <property type="match status" value="1"/>
</dbReference>
<proteinExistence type="predicted"/>
<dbReference type="Gene3D" id="3.40.50.150">
    <property type="entry name" value="Vaccinia Virus protein VP39"/>
    <property type="match status" value="1"/>
</dbReference>
<dbReference type="PANTHER" id="PTHR13393:SF0">
    <property type="entry name" value="RNA N6-ADENOSINE-METHYLTRANSFERASE METTL16"/>
    <property type="match status" value="1"/>
</dbReference>
<evidence type="ECO:0000313" key="3">
    <source>
        <dbReference type="EMBL" id="KIM68846.1"/>
    </source>
</evidence>
<dbReference type="Proteomes" id="UP000053989">
    <property type="component" value="Unassembled WGS sequence"/>
</dbReference>
<dbReference type="EMBL" id="KN822008">
    <property type="protein sequence ID" value="KIM68846.1"/>
    <property type="molecule type" value="Genomic_DNA"/>
</dbReference>
<sequence>MCNPPFYSNPEEVAQSAEAKEFIPNAACTGSGSEMITPGGEVAFVSRMFCESLQYKSRCRWYTSMLGKLASLPDTVTLLRINQIDNYAITEFVQGQTRRWAIAWSFGTHRLPDSYGRINNPTLQSIMPARTTLYQQLSVFPSLSVLSSTLDRALLDIDGLSITWDNSSQSCLVKATANTWSRAARRRKAEMSSQPFSTSRFSPVVMQCRIYCREDVSSEKHRLHLEYQWVEGNERNIFDSFVNHVNRKVSSISTAT</sequence>
<dbReference type="OrthoDB" id="514248at2759"/>
<organism evidence="3 4">
    <name type="scientific">Scleroderma citrinum Foug A</name>
    <dbReference type="NCBI Taxonomy" id="1036808"/>
    <lineage>
        <taxon>Eukaryota</taxon>
        <taxon>Fungi</taxon>
        <taxon>Dikarya</taxon>
        <taxon>Basidiomycota</taxon>
        <taxon>Agaricomycotina</taxon>
        <taxon>Agaricomycetes</taxon>
        <taxon>Agaricomycetidae</taxon>
        <taxon>Boletales</taxon>
        <taxon>Sclerodermatineae</taxon>
        <taxon>Sclerodermataceae</taxon>
        <taxon>Scleroderma</taxon>
    </lineage>
</organism>
<dbReference type="InterPro" id="IPR029063">
    <property type="entry name" value="SAM-dependent_MTases_sf"/>
</dbReference>
<dbReference type="GO" id="GO:0070475">
    <property type="term" value="P:rRNA base methylation"/>
    <property type="evidence" value="ECO:0007669"/>
    <property type="project" value="TreeGrafter"/>
</dbReference>
<evidence type="ECO:0000256" key="2">
    <source>
        <dbReference type="ARBA" id="ARBA00022679"/>
    </source>
</evidence>
<dbReference type="InterPro" id="IPR010286">
    <property type="entry name" value="METTL16/RlmF"/>
</dbReference>
<keyword evidence="1" id="KW-0489">Methyltransferase</keyword>
<dbReference type="HOGENOM" id="CLU_027534_4_0_1"/>
<accession>A0A0C3ELQ0</accession>
<dbReference type="STRING" id="1036808.A0A0C3ELQ0"/>
<dbReference type="FunCoup" id="A0A0C3ELQ0">
    <property type="interactions" value="232"/>
</dbReference>
<dbReference type="Pfam" id="PF05971">
    <property type="entry name" value="Methyltransf_10"/>
    <property type="match status" value="1"/>
</dbReference>
<dbReference type="GO" id="GO:0008168">
    <property type="term" value="F:methyltransferase activity"/>
    <property type="evidence" value="ECO:0007669"/>
    <property type="project" value="UniProtKB-KW"/>
</dbReference>
<dbReference type="InParanoid" id="A0A0C3ELQ0"/>
<protein>
    <submittedName>
        <fullName evidence="3">Uncharacterized protein</fullName>
    </submittedName>
</protein>
<evidence type="ECO:0000313" key="4">
    <source>
        <dbReference type="Proteomes" id="UP000053989"/>
    </source>
</evidence>
<name>A0A0C3ELQ0_9AGAM</name>
<reference evidence="4" key="2">
    <citation type="submission" date="2015-01" db="EMBL/GenBank/DDBJ databases">
        <title>Evolutionary Origins and Diversification of the Mycorrhizal Mutualists.</title>
        <authorList>
            <consortium name="DOE Joint Genome Institute"/>
            <consortium name="Mycorrhizal Genomics Consortium"/>
            <person name="Kohler A."/>
            <person name="Kuo A."/>
            <person name="Nagy L.G."/>
            <person name="Floudas D."/>
            <person name="Copeland A."/>
            <person name="Barry K.W."/>
            <person name="Cichocki N."/>
            <person name="Veneault-Fourrey C."/>
            <person name="LaButti K."/>
            <person name="Lindquist E.A."/>
            <person name="Lipzen A."/>
            <person name="Lundell T."/>
            <person name="Morin E."/>
            <person name="Murat C."/>
            <person name="Riley R."/>
            <person name="Ohm R."/>
            <person name="Sun H."/>
            <person name="Tunlid A."/>
            <person name="Henrissat B."/>
            <person name="Grigoriev I.V."/>
            <person name="Hibbett D.S."/>
            <person name="Martin F."/>
        </authorList>
    </citation>
    <scope>NUCLEOTIDE SEQUENCE [LARGE SCALE GENOMIC DNA]</scope>
    <source>
        <strain evidence="4">Foug A</strain>
    </source>
</reference>
<dbReference type="GO" id="GO:0005634">
    <property type="term" value="C:nucleus"/>
    <property type="evidence" value="ECO:0007669"/>
    <property type="project" value="TreeGrafter"/>
</dbReference>
<reference evidence="3 4" key="1">
    <citation type="submission" date="2014-04" db="EMBL/GenBank/DDBJ databases">
        <authorList>
            <consortium name="DOE Joint Genome Institute"/>
            <person name="Kuo A."/>
            <person name="Kohler A."/>
            <person name="Nagy L.G."/>
            <person name="Floudas D."/>
            <person name="Copeland A."/>
            <person name="Barry K.W."/>
            <person name="Cichocki N."/>
            <person name="Veneault-Fourrey C."/>
            <person name="LaButti K."/>
            <person name="Lindquist E.A."/>
            <person name="Lipzen A."/>
            <person name="Lundell T."/>
            <person name="Morin E."/>
            <person name="Murat C."/>
            <person name="Sun H."/>
            <person name="Tunlid A."/>
            <person name="Henrissat B."/>
            <person name="Grigoriev I.V."/>
            <person name="Hibbett D.S."/>
            <person name="Martin F."/>
            <person name="Nordberg H.P."/>
            <person name="Cantor M.N."/>
            <person name="Hua S.X."/>
        </authorList>
    </citation>
    <scope>NUCLEOTIDE SEQUENCE [LARGE SCALE GENOMIC DNA]</scope>
    <source>
        <strain evidence="3 4">Foug A</strain>
    </source>
</reference>